<dbReference type="InterPro" id="IPR052441">
    <property type="entry name" value="Armadillo-Ser/Thr_Kinase"/>
</dbReference>
<evidence type="ECO:0000256" key="1">
    <source>
        <dbReference type="ARBA" id="ARBA00022737"/>
    </source>
</evidence>
<dbReference type="FunCoup" id="H2RVK5">
    <property type="interactions" value="632"/>
</dbReference>
<evidence type="ECO:0000313" key="6">
    <source>
        <dbReference type="Ensembl" id="ENSTRUP00000004173.3"/>
    </source>
</evidence>
<dbReference type="InterPro" id="IPR055164">
    <property type="entry name" value="EDR1/CTR1/ARMC3-like_pept-like"/>
</dbReference>
<protein>
    <submittedName>
        <fullName evidence="6">Armadillo repeat containing 3</fullName>
    </submittedName>
</protein>
<reference evidence="6 7" key="1">
    <citation type="journal article" date="2011" name="Genome Biol. Evol.">
        <title>Integration of the genetic map and genome assembly of fugu facilitates insights into distinct features of genome evolution in teleosts and mammals.</title>
        <authorList>
            <person name="Kai W."/>
            <person name="Kikuchi K."/>
            <person name="Tohari S."/>
            <person name="Chew A.K."/>
            <person name="Tay A."/>
            <person name="Fujiwara A."/>
            <person name="Hosoya S."/>
            <person name="Suetake H."/>
            <person name="Naruse K."/>
            <person name="Brenner S."/>
            <person name="Suzuki Y."/>
            <person name="Venkatesh B."/>
        </authorList>
    </citation>
    <scope>NUCLEOTIDE SEQUENCE [LARGE SCALE GENOMIC DNA]</scope>
</reference>
<evidence type="ECO:0000313" key="7">
    <source>
        <dbReference type="Proteomes" id="UP000005226"/>
    </source>
</evidence>
<dbReference type="InterPro" id="IPR000225">
    <property type="entry name" value="Armadillo"/>
</dbReference>
<proteinExistence type="predicted"/>
<dbReference type="Gene3D" id="1.25.10.10">
    <property type="entry name" value="Leucine-rich Repeat Variant"/>
    <property type="match status" value="3"/>
</dbReference>
<evidence type="ECO:0000256" key="3">
    <source>
        <dbReference type="SAM" id="MobiDB-lite"/>
    </source>
</evidence>
<dbReference type="CTD" id="219681"/>
<dbReference type="Pfam" id="PF14381">
    <property type="entry name" value="EDR1_CTR1_ARMC3_pept"/>
    <property type="match status" value="1"/>
</dbReference>
<feature type="domain" description="ARMC5-like ARM-repeats" evidence="5">
    <location>
        <begin position="261"/>
        <end position="529"/>
    </location>
</feature>
<dbReference type="PANTHER" id="PTHR46618:SF1">
    <property type="entry name" value="ARMADILLO REPEAT-CONTAINING PROTEIN 3"/>
    <property type="match status" value="1"/>
</dbReference>
<dbReference type="Ensembl" id="ENSTRUT00000004195.3">
    <property type="protein sequence ID" value="ENSTRUP00000004173.3"/>
    <property type="gene ID" value="ENSTRUG00000001807.3"/>
</dbReference>
<dbReference type="PANTHER" id="PTHR46618">
    <property type="entry name" value="ARMADILLO REPEAT-CONTAINING PROTEIN 3"/>
    <property type="match status" value="1"/>
</dbReference>
<dbReference type="InterPro" id="IPR011989">
    <property type="entry name" value="ARM-like"/>
</dbReference>
<dbReference type="OMA" id="LYPMQSR"/>
<dbReference type="SMART" id="SM00185">
    <property type="entry name" value="ARM"/>
    <property type="match status" value="9"/>
</dbReference>
<feature type="repeat" description="ARM" evidence="2">
    <location>
        <begin position="487"/>
        <end position="529"/>
    </location>
</feature>
<reference evidence="6" key="2">
    <citation type="submission" date="2025-08" db="UniProtKB">
        <authorList>
            <consortium name="Ensembl"/>
        </authorList>
    </citation>
    <scope>IDENTIFICATION</scope>
</reference>
<dbReference type="GeneTree" id="ENSGT00940000157476"/>
<dbReference type="RefSeq" id="XP_029698356.1">
    <property type="nucleotide sequence ID" value="XM_029842496.1"/>
</dbReference>
<dbReference type="GeneID" id="101067252"/>
<dbReference type="Pfam" id="PF24768">
    <property type="entry name" value="ARM_ARMC5"/>
    <property type="match status" value="1"/>
</dbReference>
<dbReference type="InterPro" id="IPR055445">
    <property type="entry name" value="ARM_ARMC5"/>
</dbReference>
<dbReference type="Proteomes" id="UP000005226">
    <property type="component" value="Chromosome 10"/>
</dbReference>
<evidence type="ECO:0000259" key="5">
    <source>
        <dbReference type="Pfam" id="PF24768"/>
    </source>
</evidence>
<dbReference type="HOGENOM" id="CLU_018048_0_0_1"/>
<keyword evidence="7" id="KW-1185">Reference proteome</keyword>
<dbReference type="Pfam" id="PF00514">
    <property type="entry name" value="Arm"/>
    <property type="match status" value="1"/>
</dbReference>
<feature type="compositionally biased region" description="Basic residues" evidence="3">
    <location>
        <begin position="637"/>
        <end position="647"/>
    </location>
</feature>
<evidence type="ECO:0000256" key="2">
    <source>
        <dbReference type="PROSITE-ProRule" id="PRU00259"/>
    </source>
</evidence>
<sequence length="849" mass="93567">MSNRRTEMKVTKEIDSSTNEMAQFSPLHIESKTAATAVLLLNSVEEHILVKACNGIRIFAEKGEENKVSLVGLGALDPLCQLIAHSNVLVRRKAIITLGTMATSSEVKNALKEIEVIPSIVDSLSLEDVVVHEFATLCLASLSVDYDFKAKIIDSKGLPPLVQLLSSPDNDVQKNSLEVIYNLVQDQETSQEVHKLGVLHSLLDLLKSEFPVIQHLALKTLQYITTEEKTLITFREQQGLEKLMDILSNADFTDLHVEALQVFFNCLSDSESEQEIHQNGGLERLIEFILTSTEPEIHFIAIKCITRVAEKSDSPKLKKHNVEEILVNLLSAAEDNIVKAAICEAVKVMSPNQASKDCFRDRGAIPEIVKLLNSENVGLKEEATRALCGLTNSSNLNALAVFEAGGHKKLISQLCGGGPAIVANSAAALCNMAEQKVIRCSILSHGGIQALVEPLNSTSTQVLVNTLHCLLALACETKTRTQLQSAGGLQPLVNLLRSNDKEVLQNACIAIKTFASDEPTAAQIYQLGAMEMLQDINQSQNRRSRFSKMALITLLNFNLPVKYALMGHLASTDKITDGFYDVGKVQAVDKILTLEELSKQPVNNRRPIIFINSGVGKPVTINEGREDASPEMPTSNKKSKKTPKKPVTKYEGREDASPEISTSKTSQKTPKKKKEDNSPKDMVFPLSPKDTPWEMKDDTTLQGLVKEVEESILSLDDEREKFAALARLVSEVMGGEVQMEKLHEFPWGLHLSELKVELQSNLIPIGLVRYGFFCHRALLFKFLADSIRLNCTLNRGEYNRAWNEVLLSPGDSSNDASSSEPAGYIVDLMHQPGRMLAVNTPATVQYQSI</sequence>
<dbReference type="PROSITE" id="PS50176">
    <property type="entry name" value="ARM_REPEAT"/>
    <property type="match status" value="3"/>
</dbReference>
<feature type="repeat" description="ARM" evidence="2">
    <location>
        <begin position="363"/>
        <end position="405"/>
    </location>
</feature>
<organism evidence="6 7">
    <name type="scientific">Takifugu rubripes</name>
    <name type="common">Japanese pufferfish</name>
    <name type="synonym">Fugu rubripes</name>
    <dbReference type="NCBI Taxonomy" id="31033"/>
    <lineage>
        <taxon>Eukaryota</taxon>
        <taxon>Metazoa</taxon>
        <taxon>Chordata</taxon>
        <taxon>Craniata</taxon>
        <taxon>Vertebrata</taxon>
        <taxon>Euteleostomi</taxon>
        <taxon>Actinopterygii</taxon>
        <taxon>Neopterygii</taxon>
        <taxon>Teleostei</taxon>
        <taxon>Neoteleostei</taxon>
        <taxon>Acanthomorphata</taxon>
        <taxon>Eupercaria</taxon>
        <taxon>Tetraodontiformes</taxon>
        <taxon>Tetradontoidea</taxon>
        <taxon>Tetraodontidae</taxon>
        <taxon>Takifugu</taxon>
    </lineage>
</organism>
<evidence type="ECO:0000259" key="4">
    <source>
        <dbReference type="Pfam" id="PF14381"/>
    </source>
</evidence>
<gene>
    <name evidence="6" type="primary">armc3</name>
</gene>
<dbReference type="SUPFAM" id="SSF48371">
    <property type="entry name" value="ARM repeat"/>
    <property type="match status" value="1"/>
</dbReference>
<dbReference type="InterPro" id="IPR016024">
    <property type="entry name" value="ARM-type_fold"/>
</dbReference>
<feature type="region of interest" description="Disordered" evidence="3">
    <location>
        <begin position="619"/>
        <end position="692"/>
    </location>
</feature>
<accession>H2RVK5</accession>
<feature type="repeat" description="ARM" evidence="2">
    <location>
        <begin position="156"/>
        <end position="198"/>
    </location>
</feature>
<dbReference type="InParanoid" id="H2RVK5"/>
<reference evidence="6" key="3">
    <citation type="submission" date="2025-09" db="UniProtKB">
        <authorList>
            <consortium name="Ensembl"/>
        </authorList>
    </citation>
    <scope>IDENTIFICATION</scope>
</reference>
<name>H2RVK5_TAKRU</name>
<dbReference type="AlphaFoldDB" id="H2RVK5"/>
<keyword evidence="1" id="KW-0677">Repeat</keyword>
<feature type="domain" description="EDR1/CTR1/ARMC3-like peptidase-like" evidence="4">
    <location>
        <begin position="695"/>
        <end position="835"/>
    </location>
</feature>